<dbReference type="InterPro" id="IPR058981">
    <property type="entry name" value="MGRN1/RNF157-like_N"/>
</dbReference>
<dbReference type="InterPro" id="IPR045194">
    <property type="entry name" value="MGRN1/RNF157-like"/>
</dbReference>
<evidence type="ECO:0000259" key="14">
    <source>
        <dbReference type="PROSITE" id="PS50089"/>
    </source>
</evidence>
<dbReference type="SMART" id="SM00184">
    <property type="entry name" value="RING"/>
    <property type="match status" value="1"/>
</dbReference>
<dbReference type="GO" id="GO:0016567">
    <property type="term" value="P:protein ubiquitination"/>
    <property type="evidence" value="ECO:0007669"/>
    <property type="project" value="TreeGrafter"/>
</dbReference>
<feature type="compositionally biased region" description="Polar residues" evidence="13">
    <location>
        <begin position="1"/>
        <end position="10"/>
    </location>
</feature>
<dbReference type="CDD" id="cd16789">
    <property type="entry name" value="mRING-HC-C3HC5_MGRN1-like"/>
    <property type="match status" value="1"/>
</dbReference>
<keyword evidence="9" id="KW-0862">Zinc</keyword>
<dbReference type="InterPro" id="IPR001841">
    <property type="entry name" value="Znf_RING"/>
</dbReference>
<evidence type="ECO:0000256" key="11">
    <source>
        <dbReference type="ARBA" id="ARBA00025721"/>
    </source>
</evidence>
<dbReference type="AlphaFoldDB" id="A0AA88U1K2"/>
<evidence type="ECO:0000256" key="10">
    <source>
        <dbReference type="ARBA" id="ARBA00023288"/>
    </source>
</evidence>
<comment type="catalytic activity">
    <reaction evidence="1">
        <text>S-ubiquitinyl-[E2 ubiquitin-conjugating enzyme]-L-cysteine + [acceptor protein]-L-lysine = [E2 ubiquitin-conjugating enzyme]-L-cysteine + N(6)-ubiquitinyl-[acceptor protein]-L-lysine.</text>
        <dbReference type="EC" id="2.3.2.27"/>
    </reaction>
</comment>
<dbReference type="EMBL" id="JAVXUO010003084">
    <property type="protein sequence ID" value="KAK2966870.1"/>
    <property type="molecule type" value="Genomic_DNA"/>
</dbReference>
<keyword evidence="16" id="KW-1185">Reference proteome</keyword>
<evidence type="ECO:0000256" key="5">
    <source>
        <dbReference type="ARBA" id="ARBA00022707"/>
    </source>
</evidence>
<dbReference type="Pfam" id="PF26192">
    <property type="entry name" value="RNF157-like_N"/>
    <property type="match status" value="1"/>
</dbReference>
<evidence type="ECO:0000256" key="7">
    <source>
        <dbReference type="ARBA" id="ARBA00022771"/>
    </source>
</evidence>
<dbReference type="FunFam" id="3.30.40.10:FF:000115">
    <property type="entry name" value="probable E3 ubiquitin-protein ligase LOG2"/>
    <property type="match status" value="1"/>
</dbReference>
<proteinExistence type="inferred from homology"/>
<dbReference type="InterPro" id="IPR013083">
    <property type="entry name" value="Znf_RING/FYVE/PHD"/>
</dbReference>
<keyword evidence="7 12" id="KW-0863">Zinc-finger</keyword>
<dbReference type="PROSITE" id="PS50089">
    <property type="entry name" value="ZF_RING_2"/>
    <property type="match status" value="1"/>
</dbReference>
<feature type="domain" description="RING-type" evidence="14">
    <location>
        <begin position="304"/>
        <end position="343"/>
    </location>
</feature>
<evidence type="ECO:0000313" key="15">
    <source>
        <dbReference type="EMBL" id="KAK2966870.1"/>
    </source>
</evidence>
<evidence type="ECO:0000256" key="4">
    <source>
        <dbReference type="ARBA" id="ARBA00022679"/>
    </source>
</evidence>
<dbReference type="PANTHER" id="PTHR22996">
    <property type="entry name" value="MAHOGUNIN"/>
    <property type="match status" value="1"/>
</dbReference>
<keyword evidence="10" id="KW-0449">Lipoprotein</keyword>
<keyword evidence="5" id="KW-0519">Myristate</keyword>
<dbReference type="Proteomes" id="UP001187471">
    <property type="component" value="Unassembled WGS sequence"/>
</dbReference>
<protein>
    <recommendedName>
        <fullName evidence="3">RING-type E3 ubiquitin transferase</fullName>
        <ecNumber evidence="3">2.3.2.27</ecNumber>
    </recommendedName>
</protein>
<comment type="similarity">
    <text evidence="11">Belongs to the RING-type zinc finger family. LOG2 subfamily.</text>
</comment>
<keyword evidence="8" id="KW-0833">Ubl conjugation pathway</keyword>
<dbReference type="EC" id="2.3.2.27" evidence="3"/>
<evidence type="ECO:0000256" key="8">
    <source>
        <dbReference type="ARBA" id="ARBA00022786"/>
    </source>
</evidence>
<gene>
    <name evidence="15" type="ORF">RJ640_028880</name>
</gene>
<evidence type="ECO:0000256" key="12">
    <source>
        <dbReference type="PROSITE-ProRule" id="PRU00175"/>
    </source>
</evidence>
<name>A0AA88U1K2_9ASTE</name>
<dbReference type="SUPFAM" id="SSF57850">
    <property type="entry name" value="RING/U-box"/>
    <property type="match status" value="1"/>
</dbReference>
<dbReference type="InterPro" id="IPR045195">
    <property type="entry name" value="LOG2-like_mRING_C3HC5"/>
</dbReference>
<dbReference type="PANTHER" id="PTHR22996:SF4">
    <property type="entry name" value="E3 UBIQUITIN-PROTEIN LIGASE LUL4-RELATED"/>
    <property type="match status" value="1"/>
</dbReference>
<feature type="compositionally biased region" description="Pro residues" evidence="13">
    <location>
        <begin position="28"/>
        <end position="50"/>
    </location>
</feature>
<comment type="caution">
    <text evidence="15">The sequence shown here is derived from an EMBL/GenBank/DDBJ whole genome shotgun (WGS) entry which is preliminary data.</text>
</comment>
<evidence type="ECO:0000256" key="6">
    <source>
        <dbReference type="ARBA" id="ARBA00022723"/>
    </source>
</evidence>
<feature type="region of interest" description="Disordered" evidence="13">
    <location>
        <begin position="1"/>
        <end position="50"/>
    </location>
</feature>
<organism evidence="15 16">
    <name type="scientific">Escallonia rubra</name>
    <dbReference type="NCBI Taxonomy" id="112253"/>
    <lineage>
        <taxon>Eukaryota</taxon>
        <taxon>Viridiplantae</taxon>
        <taxon>Streptophyta</taxon>
        <taxon>Embryophyta</taxon>
        <taxon>Tracheophyta</taxon>
        <taxon>Spermatophyta</taxon>
        <taxon>Magnoliopsida</taxon>
        <taxon>eudicotyledons</taxon>
        <taxon>Gunneridae</taxon>
        <taxon>Pentapetalae</taxon>
        <taxon>asterids</taxon>
        <taxon>campanulids</taxon>
        <taxon>Escalloniales</taxon>
        <taxon>Escalloniaceae</taxon>
        <taxon>Escallonia</taxon>
    </lineage>
</organism>
<keyword evidence="4" id="KW-0808">Transferase</keyword>
<evidence type="ECO:0000256" key="13">
    <source>
        <dbReference type="SAM" id="MobiDB-lite"/>
    </source>
</evidence>
<evidence type="ECO:0000256" key="9">
    <source>
        <dbReference type="ARBA" id="ARBA00022833"/>
    </source>
</evidence>
<reference evidence="15" key="1">
    <citation type="submission" date="2022-12" db="EMBL/GenBank/DDBJ databases">
        <title>Draft genome assemblies for two species of Escallonia (Escalloniales).</title>
        <authorList>
            <person name="Chanderbali A."/>
            <person name="Dervinis C."/>
            <person name="Anghel I."/>
            <person name="Soltis D."/>
            <person name="Soltis P."/>
            <person name="Zapata F."/>
        </authorList>
    </citation>
    <scope>NUCLEOTIDE SEQUENCE</scope>
    <source>
        <strain evidence="15">UCBG92.1500</strain>
        <tissue evidence="15">Leaf</tissue>
    </source>
</reference>
<evidence type="ECO:0000313" key="16">
    <source>
        <dbReference type="Proteomes" id="UP001187471"/>
    </source>
</evidence>
<evidence type="ECO:0000256" key="1">
    <source>
        <dbReference type="ARBA" id="ARBA00000900"/>
    </source>
</evidence>
<keyword evidence="6" id="KW-0479">Metal-binding</keyword>
<dbReference type="GO" id="GO:0008270">
    <property type="term" value="F:zinc ion binding"/>
    <property type="evidence" value="ECO:0007669"/>
    <property type="project" value="UniProtKB-KW"/>
</dbReference>
<evidence type="ECO:0000256" key="2">
    <source>
        <dbReference type="ARBA" id="ARBA00004906"/>
    </source>
</evidence>
<comment type="pathway">
    <text evidence="2">Protein modification; protein ubiquitination.</text>
</comment>
<accession>A0AA88U1K2</accession>
<dbReference type="GO" id="GO:0061630">
    <property type="term" value="F:ubiquitin protein ligase activity"/>
    <property type="evidence" value="ECO:0007669"/>
    <property type="project" value="UniProtKB-EC"/>
</dbReference>
<evidence type="ECO:0000256" key="3">
    <source>
        <dbReference type="ARBA" id="ARBA00012483"/>
    </source>
</evidence>
<dbReference type="Pfam" id="PF13920">
    <property type="entry name" value="zf-C3HC4_3"/>
    <property type="match status" value="1"/>
</dbReference>
<dbReference type="Gene3D" id="3.30.40.10">
    <property type="entry name" value="Zinc/RING finger domain, C3HC4 (zinc finger)"/>
    <property type="match status" value="1"/>
</dbReference>
<sequence>MGISLSTGNNGRRRNHPPSQLLHSYDQPPGPYLYPAHPPPHLHPPPPPPHQPPIYSSYYYSGAYPASNYANPMMEGGPHPGPYYNYHHNGLAPVQPATVVVAPAAARYVDHQHAKQVKNDVNVHKDTLRLEVDEQNPDHHLVCFDFDAVHDGSISIFYFAKEELNCVFVPVFPEAYVPVKVPFRKGHGQKFRQPSGTGIDLGFFELNDLSKPSPGEDVFPLVISAETCGPSSSTDKHLTDPPTKISPQKQITQAVLEKKNGEPFTVRVIKQILWIEGDRYELREIFGIGSSSEGFNNSDSGKECIICMTEPKDTTVLPCRHMCMCSECAKELRLQSNTCPICRQPIEELMEIKINNVNE</sequence>